<comment type="caution">
    <text evidence="4">The sequence shown here is derived from an EMBL/GenBank/DDBJ whole genome shotgun (WGS) entry which is preliminary data.</text>
</comment>
<dbReference type="EMBL" id="NWVD01000004">
    <property type="protein sequence ID" value="PCG08789.1"/>
    <property type="molecule type" value="Genomic_DNA"/>
</dbReference>
<proteinExistence type="predicted"/>
<evidence type="ECO:0000259" key="3">
    <source>
        <dbReference type="PROSITE" id="PS51186"/>
    </source>
</evidence>
<dbReference type="CDD" id="cd04301">
    <property type="entry name" value="NAT_SF"/>
    <property type="match status" value="1"/>
</dbReference>
<dbReference type="InterPro" id="IPR050832">
    <property type="entry name" value="Bact_Acetyltransf"/>
</dbReference>
<evidence type="ECO:0000313" key="4">
    <source>
        <dbReference type="EMBL" id="PCG08789.1"/>
    </source>
</evidence>
<dbReference type="Proteomes" id="UP000218784">
    <property type="component" value="Unassembled WGS sequence"/>
</dbReference>
<dbReference type="SUPFAM" id="SSF55729">
    <property type="entry name" value="Acyl-CoA N-acyltransferases (Nat)"/>
    <property type="match status" value="1"/>
</dbReference>
<dbReference type="InterPro" id="IPR016181">
    <property type="entry name" value="Acyl_CoA_acyltransferase"/>
</dbReference>
<keyword evidence="2" id="KW-0012">Acyltransferase</keyword>
<dbReference type="PANTHER" id="PTHR43877">
    <property type="entry name" value="AMINOALKYLPHOSPHONATE N-ACETYLTRANSFERASE-RELATED-RELATED"/>
    <property type="match status" value="1"/>
</dbReference>
<protein>
    <submittedName>
        <fullName evidence="4">GNAT family N-acetyltransferase</fullName>
    </submittedName>
</protein>
<dbReference type="RefSeq" id="WP_096612600.1">
    <property type="nucleotide sequence ID" value="NZ_NWVD01000004.1"/>
</dbReference>
<evidence type="ECO:0000256" key="1">
    <source>
        <dbReference type="ARBA" id="ARBA00022679"/>
    </source>
</evidence>
<dbReference type="PROSITE" id="PS51186">
    <property type="entry name" value="GNAT"/>
    <property type="match status" value="1"/>
</dbReference>
<organism evidence="4 5">
    <name type="scientific">Sphingomonas ginsenosidimutans</name>
    <dbReference type="NCBI Taxonomy" id="862134"/>
    <lineage>
        <taxon>Bacteria</taxon>
        <taxon>Pseudomonadati</taxon>
        <taxon>Pseudomonadota</taxon>
        <taxon>Alphaproteobacteria</taxon>
        <taxon>Sphingomonadales</taxon>
        <taxon>Sphingomonadaceae</taxon>
        <taxon>Sphingomonas</taxon>
    </lineage>
</organism>
<dbReference type="GO" id="GO:0016747">
    <property type="term" value="F:acyltransferase activity, transferring groups other than amino-acyl groups"/>
    <property type="evidence" value="ECO:0007669"/>
    <property type="project" value="InterPro"/>
</dbReference>
<evidence type="ECO:0000313" key="5">
    <source>
        <dbReference type="Proteomes" id="UP000218784"/>
    </source>
</evidence>
<keyword evidence="1 4" id="KW-0808">Transferase</keyword>
<dbReference type="AlphaFoldDB" id="A0A2A4HY02"/>
<dbReference type="InterPro" id="IPR000182">
    <property type="entry name" value="GNAT_dom"/>
</dbReference>
<dbReference type="Pfam" id="PF00583">
    <property type="entry name" value="Acetyltransf_1"/>
    <property type="match status" value="1"/>
</dbReference>
<feature type="domain" description="N-acetyltransferase" evidence="3">
    <location>
        <begin position="4"/>
        <end position="173"/>
    </location>
</feature>
<reference evidence="4 5" key="1">
    <citation type="submission" date="2017-09" db="EMBL/GenBank/DDBJ databases">
        <title>Sphingomonas ginsenosidimutans KACC 14949, whole genome shotgun sequence.</title>
        <authorList>
            <person name="Feng G."/>
            <person name="Zhu H."/>
        </authorList>
    </citation>
    <scope>NUCLEOTIDE SEQUENCE [LARGE SCALE GENOMIC DNA]</scope>
    <source>
        <strain evidence="4 5">KACC 14949</strain>
    </source>
</reference>
<evidence type="ECO:0000256" key="2">
    <source>
        <dbReference type="ARBA" id="ARBA00023315"/>
    </source>
</evidence>
<name>A0A2A4HY02_9SPHN</name>
<keyword evidence="5" id="KW-1185">Reference proteome</keyword>
<dbReference type="Gene3D" id="3.40.630.30">
    <property type="match status" value="1"/>
</dbReference>
<gene>
    <name evidence="4" type="ORF">COA17_11645</name>
</gene>
<accession>A0A2A4HY02</accession>
<sequence length="173" mass="18366">MTAWRLRRASVDDAAAVALVARASFLDTFAGVLSGADILAHLDGKSRPEQFAAWSTDPAAVLTLAEHAVGAAPVGYSLLTPPDEVGETGPSDIELRRIYTLSAARGTGLGAALMAQAIADGRALGARRMWLGVFAGNARARAFYERQGFAVAAERRFKVGGTWCDDRIYARDL</sequence>